<keyword evidence="2 6" id="KW-0732">Signal</keyword>
<sequence length="183" mass="18512">MTSTKLLIIAATLLTLSGEAQAFDLAPSTDTATANGGAWAPLRALGFGGSVSPSGEKTAFDRIMLGLDGDVGGLDARFASAESRNSVRGISARVGFAFDGFVAYGSAGVAFASAAFAQSPGGARPTTAGYVVGGGVETALFAGVAARVEYLYVDLDRSRIDQAGDVALTPAGGQIRAGFNYRF</sequence>
<dbReference type="PANTHER" id="PTHR34001">
    <property type="entry name" value="BLL7405 PROTEIN"/>
    <property type="match status" value="1"/>
</dbReference>
<dbReference type="Gene3D" id="2.40.160.20">
    <property type="match status" value="1"/>
</dbReference>
<feature type="domain" description="Outer membrane protein beta-barrel" evidence="7">
    <location>
        <begin position="59"/>
        <end position="183"/>
    </location>
</feature>
<keyword evidence="9" id="KW-1185">Reference proteome</keyword>
<evidence type="ECO:0000256" key="5">
    <source>
        <dbReference type="ARBA" id="ARBA00038306"/>
    </source>
</evidence>
<proteinExistence type="inferred from homology"/>
<comment type="subcellular location">
    <subcellularLocation>
        <location evidence="1">Cell outer membrane</location>
    </subcellularLocation>
</comment>
<evidence type="ECO:0000256" key="6">
    <source>
        <dbReference type="SAM" id="SignalP"/>
    </source>
</evidence>
<name>A0A4Q9GDY4_9HYPH</name>
<evidence type="ECO:0000313" key="8">
    <source>
        <dbReference type="EMBL" id="TBN48599.1"/>
    </source>
</evidence>
<accession>A0A4Q9GDY4</accession>
<feature type="signal peptide" evidence="6">
    <location>
        <begin position="1"/>
        <end position="22"/>
    </location>
</feature>
<dbReference type="PANTHER" id="PTHR34001:SF3">
    <property type="entry name" value="BLL7405 PROTEIN"/>
    <property type="match status" value="1"/>
</dbReference>
<dbReference type="AlphaFoldDB" id="A0A4Q9GDY4"/>
<dbReference type="SUPFAM" id="SSF56925">
    <property type="entry name" value="OMPA-like"/>
    <property type="match status" value="1"/>
</dbReference>
<dbReference type="InterPro" id="IPR011250">
    <property type="entry name" value="OMP/PagP_B-barrel"/>
</dbReference>
<dbReference type="EMBL" id="SIUB01000007">
    <property type="protein sequence ID" value="TBN48599.1"/>
    <property type="molecule type" value="Genomic_DNA"/>
</dbReference>
<organism evidence="8 9">
    <name type="scientific">Hansschlegelia quercus</name>
    <dbReference type="NCBI Taxonomy" id="2528245"/>
    <lineage>
        <taxon>Bacteria</taxon>
        <taxon>Pseudomonadati</taxon>
        <taxon>Pseudomonadota</taxon>
        <taxon>Alphaproteobacteria</taxon>
        <taxon>Hyphomicrobiales</taxon>
        <taxon>Methylopilaceae</taxon>
        <taxon>Hansschlegelia</taxon>
    </lineage>
</organism>
<comment type="caution">
    <text evidence="8">The sequence shown here is derived from an EMBL/GenBank/DDBJ whole genome shotgun (WGS) entry which is preliminary data.</text>
</comment>
<evidence type="ECO:0000256" key="4">
    <source>
        <dbReference type="ARBA" id="ARBA00023237"/>
    </source>
</evidence>
<comment type="similarity">
    <text evidence="5">Belongs to the Omp25/RopB family.</text>
</comment>
<dbReference type="OrthoDB" id="9815357at2"/>
<dbReference type="RefSeq" id="WP_131004083.1">
    <property type="nucleotide sequence ID" value="NZ_JBHSZR010000009.1"/>
</dbReference>
<dbReference type="Pfam" id="PF13505">
    <property type="entry name" value="OMP_b-brl"/>
    <property type="match status" value="1"/>
</dbReference>
<dbReference type="InterPro" id="IPR027385">
    <property type="entry name" value="Beta-barrel_OMP"/>
</dbReference>
<dbReference type="GO" id="GO:0009279">
    <property type="term" value="C:cell outer membrane"/>
    <property type="evidence" value="ECO:0007669"/>
    <property type="project" value="UniProtKB-SubCell"/>
</dbReference>
<feature type="chain" id="PRO_5020378374" description="Outer membrane protein beta-barrel domain-containing protein" evidence="6">
    <location>
        <begin position="23"/>
        <end position="183"/>
    </location>
</feature>
<keyword evidence="3" id="KW-0472">Membrane</keyword>
<evidence type="ECO:0000259" key="7">
    <source>
        <dbReference type="Pfam" id="PF13505"/>
    </source>
</evidence>
<evidence type="ECO:0000256" key="3">
    <source>
        <dbReference type="ARBA" id="ARBA00023136"/>
    </source>
</evidence>
<evidence type="ECO:0000256" key="2">
    <source>
        <dbReference type="ARBA" id="ARBA00022729"/>
    </source>
</evidence>
<evidence type="ECO:0000313" key="9">
    <source>
        <dbReference type="Proteomes" id="UP000291613"/>
    </source>
</evidence>
<dbReference type="Proteomes" id="UP000291613">
    <property type="component" value="Unassembled WGS sequence"/>
</dbReference>
<dbReference type="InterPro" id="IPR051692">
    <property type="entry name" value="OMP-like"/>
</dbReference>
<keyword evidence="4" id="KW-0998">Cell outer membrane</keyword>
<gene>
    <name evidence="8" type="ORF">EYR15_13475</name>
</gene>
<protein>
    <recommendedName>
        <fullName evidence="7">Outer membrane protein beta-barrel domain-containing protein</fullName>
    </recommendedName>
</protein>
<evidence type="ECO:0000256" key="1">
    <source>
        <dbReference type="ARBA" id="ARBA00004442"/>
    </source>
</evidence>
<reference evidence="8 9" key="1">
    <citation type="submission" date="2019-02" db="EMBL/GenBank/DDBJ databases">
        <title>Hansschlegelia quercus sp. nov., a novel methylotrophic bacterium from buds of oak (Quercus robur L.).</title>
        <authorList>
            <person name="Agafonova N.V."/>
            <person name="Kaparullina E.N."/>
            <person name="Grouzdev D.S."/>
            <person name="Doronina N.V."/>
        </authorList>
    </citation>
    <scope>NUCLEOTIDE SEQUENCE [LARGE SCALE GENOMIC DNA]</scope>
    <source>
        <strain evidence="8 9">Dub</strain>
    </source>
</reference>